<protein>
    <recommendedName>
        <fullName evidence="5">Zinc finger PHD-type domain-containing protein</fullName>
    </recommendedName>
</protein>
<evidence type="ECO:0000256" key="1">
    <source>
        <dbReference type="ARBA" id="ARBA00022723"/>
    </source>
</evidence>
<comment type="caution">
    <text evidence="6">The sequence shown here is derived from an EMBL/GenBank/DDBJ whole genome shotgun (WGS) entry which is preliminary data.</text>
</comment>
<name>A0A2A4JUE7_HELVI</name>
<dbReference type="Gene3D" id="1.20.1480.30">
    <property type="entry name" value="Designed four-helix bundle protein"/>
    <property type="match status" value="1"/>
</dbReference>
<dbReference type="SUPFAM" id="SSF57903">
    <property type="entry name" value="FYVE/PHD zinc finger"/>
    <property type="match status" value="1"/>
</dbReference>
<accession>A0A2A4JUE7</accession>
<dbReference type="Gene3D" id="3.30.40.10">
    <property type="entry name" value="Zinc/RING finger domain, C3HC4 (zinc finger)"/>
    <property type="match status" value="1"/>
</dbReference>
<evidence type="ECO:0000256" key="4">
    <source>
        <dbReference type="SAM" id="Coils"/>
    </source>
</evidence>
<reference evidence="6" key="1">
    <citation type="submission" date="2017-09" db="EMBL/GenBank/DDBJ databases">
        <title>Contemporary evolution of a Lepidopteran species, Heliothis virescens, in response to modern agricultural practices.</title>
        <authorList>
            <person name="Fritz M.L."/>
            <person name="Deyonke A.M."/>
            <person name="Papanicolaou A."/>
            <person name="Micinski S."/>
            <person name="Westbrook J."/>
            <person name="Gould F."/>
        </authorList>
    </citation>
    <scope>NUCLEOTIDE SEQUENCE [LARGE SCALE GENOMIC DNA]</scope>
    <source>
        <strain evidence="6">HvINT-</strain>
        <tissue evidence="6">Whole body</tissue>
    </source>
</reference>
<dbReference type="InterPro" id="IPR013083">
    <property type="entry name" value="Znf_RING/FYVE/PHD"/>
</dbReference>
<dbReference type="AlphaFoldDB" id="A0A2A4JUE7"/>
<evidence type="ECO:0000256" key="3">
    <source>
        <dbReference type="ARBA" id="ARBA00022833"/>
    </source>
</evidence>
<dbReference type="PANTHER" id="PTHR11505">
    <property type="entry name" value="L1 TRANSPOSABLE ELEMENT-RELATED"/>
    <property type="match status" value="1"/>
</dbReference>
<dbReference type="GO" id="GO:0008270">
    <property type="term" value="F:zinc ion binding"/>
    <property type="evidence" value="ECO:0007669"/>
    <property type="project" value="UniProtKB-KW"/>
</dbReference>
<keyword evidence="3" id="KW-0862">Zinc</keyword>
<dbReference type="InterPro" id="IPR057251">
    <property type="entry name" value="FP_C"/>
</dbReference>
<feature type="domain" description="Zinc finger PHD-type" evidence="5">
    <location>
        <begin position="2"/>
        <end position="52"/>
    </location>
</feature>
<sequence length="303" mass="34644">MDCSKCKDVVVEGVLCSQCQKHLHYSCSGVQETTYRKMTAEKRDNWRCVDCRTSGLSPTLSDVLKELKSLRSSFDELKADVNIVKTSVEDMTTQWKDIICRVESMEGRLDCVEQTTSKLASLHRELQDAKTTIAELTRENNSREQYSRMNNAEISGIPWQKGENLVSILSNIYTKVGLSLELRDINRIHRVRRFEQEPNAPSRPPAIIVQFIRQGSKDQLLAAIRSRRGISTADIGFTGPAANIYVSDHLTPTYKLLLKRSRELKEQCGFKYLWVRDCKIFMRKSDSSKVIRISSDKDLSNIK</sequence>
<keyword evidence="4" id="KW-0175">Coiled coil</keyword>
<dbReference type="Pfam" id="PF25298">
    <property type="entry name" value="Baculo_FP_2nd"/>
    <property type="match status" value="1"/>
</dbReference>
<feature type="coiled-coil region" evidence="4">
    <location>
        <begin position="112"/>
        <end position="139"/>
    </location>
</feature>
<dbReference type="InterPro" id="IPR004244">
    <property type="entry name" value="Transposase_22"/>
</dbReference>
<keyword evidence="1" id="KW-0479">Metal-binding</keyword>
<evidence type="ECO:0000313" key="6">
    <source>
        <dbReference type="EMBL" id="PCG75103.1"/>
    </source>
</evidence>
<dbReference type="SMART" id="SM00249">
    <property type="entry name" value="PHD"/>
    <property type="match status" value="1"/>
</dbReference>
<dbReference type="InterPro" id="IPR011011">
    <property type="entry name" value="Znf_FYVE_PHD"/>
</dbReference>
<keyword evidence="2" id="KW-0863">Zinc-finger</keyword>
<organism evidence="6">
    <name type="scientific">Heliothis virescens</name>
    <name type="common">Tobacco budworm moth</name>
    <dbReference type="NCBI Taxonomy" id="7102"/>
    <lineage>
        <taxon>Eukaryota</taxon>
        <taxon>Metazoa</taxon>
        <taxon>Ecdysozoa</taxon>
        <taxon>Arthropoda</taxon>
        <taxon>Hexapoda</taxon>
        <taxon>Insecta</taxon>
        <taxon>Pterygota</taxon>
        <taxon>Neoptera</taxon>
        <taxon>Endopterygota</taxon>
        <taxon>Lepidoptera</taxon>
        <taxon>Glossata</taxon>
        <taxon>Ditrysia</taxon>
        <taxon>Noctuoidea</taxon>
        <taxon>Noctuidae</taxon>
        <taxon>Heliothinae</taxon>
        <taxon>Heliothis</taxon>
    </lineage>
</organism>
<dbReference type="Gene3D" id="3.30.70.1820">
    <property type="entry name" value="L1 transposable element, RRM domain"/>
    <property type="match status" value="1"/>
</dbReference>
<evidence type="ECO:0000259" key="5">
    <source>
        <dbReference type="SMART" id="SM00249"/>
    </source>
</evidence>
<dbReference type="STRING" id="7102.A0A2A4JUE7"/>
<proteinExistence type="predicted"/>
<dbReference type="InterPro" id="IPR001965">
    <property type="entry name" value="Znf_PHD"/>
</dbReference>
<evidence type="ECO:0000256" key="2">
    <source>
        <dbReference type="ARBA" id="ARBA00022771"/>
    </source>
</evidence>
<gene>
    <name evidence="6" type="ORF">B5V51_12227</name>
</gene>
<dbReference type="EMBL" id="NWSH01000638">
    <property type="protein sequence ID" value="PCG75103.1"/>
    <property type="molecule type" value="Genomic_DNA"/>
</dbReference>